<evidence type="ECO:0000256" key="4">
    <source>
        <dbReference type="ARBA" id="ARBA00023002"/>
    </source>
</evidence>
<keyword evidence="2 7" id="KW-0349">Heme</keyword>
<dbReference type="PRINTS" id="PR00463">
    <property type="entry name" value="EP450I"/>
</dbReference>
<evidence type="ECO:0000256" key="2">
    <source>
        <dbReference type="ARBA" id="ARBA00022617"/>
    </source>
</evidence>
<evidence type="ECO:0000256" key="5">
    <source>
        <dbReference type="ARBA" id="ARBA00023004"/>
    </source>
</evidence>
<evidence type="ECO:0000256" key="1">
    <source>
        <dbReference type="ARBA" id="ARBA00010617"/>
    </source>
</evidence>
<gene>
    <name evidence="9" type="ORF">Ari01nite_15910</name>
</gene>
<reference evidence="9" key="1">
    <citation type="submission" date="2021-01" db="EMBL/GenBank/DDBJ databases">
        <title>Whole genome shotgun sequence of Actinoplanes rishiriensis NBRC 108556.</title>
        <authorList>
            <person name="Komaki H."/>
            <person name="Tamura T."/>
        </authorList>
    </citation>
    <scope>NUCLEOTIDE SEQUENCE</scope>
    <source>
        <strain evidence="9">NBRC 108556</strain>
    </source>
</reference>
<dbReference type="EMBL" id="BOMV01000011">
    <property type="protein sequence ID" value="GIE94126.1"/>
    <property type="molecule type" value="Genomic_DNA"/>
</dbReference>
<comment type="caution">
    <text evidence="9">The sequence shown here is derived from an EMBL/GenBank/DDBJ whole genome shotgun (WGS) entry which is preliminary data.</text>
</comment>
<evidence type="ECO:0000313" key="9">
    <source>
        <dbReference type="EMBL" id="GIE94126.1"/>
    </source>
</evidence>
<dbReference type="AlphaFoldDB" id="A0A919JS31"/>
<keyword evidence="5 7" id="KW-0408">Iron</keyword>
<dbReference type="InterPro" id="IPR017972">
    <property type="entry name" value="Cyt_P450_CS"/>
</dbReference>
<comment type="cofactor">
    <cofactor evidence="7">
        <name>heme</name>
        <dbReference type="ChEBI" id="CHEBI:30413"/>
    </cofactor>
</comment>
<keyword evidence="3 7" id="KW-0479">Metal-binding</keyword>
<proteinExistence type="inferred from homology"/>
<dbReference type="GO" id="GO:0020037">
    <property type="term" value="F:heme binding"/>
    <property type="evidence" value="ECO:0007669"/>
    <property type="project" value="InterPro"/>
</dbReference>
<dbReference type="PANTHER" id="PTHR24291">
    <property type="entry name" value="CYTOCHROME P450 FAMILY 4"/>
    <property type="match status" value="1"/>
</dbReference>
<name>A0A919JS31_9ACTN</name>
<dbReference type="Gene3D" id="1.10.630.10">
    <property type="entry name" value="Cytochrome P450"/>
    <property type="match status" value="1"/>
</dbReference>
<dbReference type="RefSeq" id="WP_203780453.1">
    <property type="nucleotide sequence ID" value="NZ_BOMV01000011.1"/>
</dbReference>
<evidence type="ECO:0000256" key="8">
    <source>
        <dbReference type="RuleBase" id="RU000461"/>
    </source>
</evidence>
<dbReference type="InterPro" id="IPR036396">
    <property type="entry name" value="Cyt_P450_sf"/>
</dbReference>
<dbReference type="GO" id="GO:0016705">
    <property type="term" value="F:oxidoreductase activity, acting on paired donors, with incorporation or reduction of molecular oxygen"/>
    <property type="evidence" value="ECO:0007669"/>
    <property type="project" value="InterPro"/>
</dbReference>
<comment type="similarity">
    <text evidence="1 8">Belongs to the cytochrome P450 family.</text>
</comment>
<dbReference type="PRINTS" id="PR00385">
    <property type="entry name" value="P450"/>
</dbReference>
<keyword evidence="4 8" id="KW-0560">Oxidoreductase</keyword>
<evidence type="ECO:0000313" key="10">
    <source>
        <dbReference type="Proteomes" id="UP000636960"/>
    </source>
</evidence>
<dbReference type="Proteomes" id="UP000636960">
    <property type="component" value="Unassembled WGS sequence"/>
</dbReference>
<dbReference type="GO" id="GO:0004497">
    <property type="term" value="F:monooxygenase activity"/>
    <property type="evidence" value="ECO:0007669"/>
    <property type="project" value="UniProtKB-KW"/>
</dbReference>
<dbReference type="InterPro" id="IPR002401">
    <property type="entry name" value="Cyt_P450_E_grp-I"/>
</dbReference>
<evidence type="ECO:0000256" key="3">
    <source>
        <dbReference type="ARBA" id="ARBA00022723"/>
    </source>
</evidence>
<dbReference type="SUPFAM" id="SSF48264">
    <property type="entry name" value="Cytochrome P450"/>
    <property type="match status" value="1"/>
</dbReference>
<dbReference type="InterPro" id="IPR050196">
    <property type="entry name" value="Cytochrome_P450_Monoox"/>
</dbReference>
<dbReference type="InterPro" id="IPR001128">
    <property type="entry name" value="Cyt_P450"/>
</dbReference>
<accession>A0A919JS31</accession>
<protein>
    <submittedName>
        <fullName evidence="9">Cytochrome P450</fullName>
    </submittedName>
</protein>
<sequence length="431" mass="48052">MVVLPDGPTGPRLVQAISFVVARNRTMHRMRRRYGSAFTLDTLNLGRMVMLADPAEIRQLFQTPMEIADTPDANLGSVLGPGSLFAITDDQHRAQRKLLTPPFHGRRLRAYEALMERETVREISAWPEGKPFPVMPSTMRITLNIILRAVFGAEGAEFDELRTMLPSMVRLGSVVAVMPVLRKNMRGYGLGARFDRHRRRYDAIVDRLIDQALADPDLSERDDVLAMLLQSRYDDGSAMTRSEIADQLLTLLTAGHETTATTLAWAVERLRRHPDLLKRLVAEVDAGGSELREATLIEVQRVRPVVELTARQVRAESLQLGRWTVPRGTVITAAISLLHDDPELFPRPQVFDPDRFLGARADAAAWIPFGGGVRRCIGAAFATLEMNVVLRTILRDFTLEPTTEPAERLHNRGITLAPGKGGMAVVHRRVG</sequence>
<keyword evidence="10" id="KW-1185">Reference proteome</keyword>
<dbReference type="PROSITE" id="PS00086">
    <property type="entry name" value="CYTOCHROME_P450"/>
    <property type="match status" value="1"/>
</dbReference>
<dbReference type="CDD" id="cd11053">
    <property type="entry name" value="CYP110-like"/>
    <property type="match status" value="1"/>
</dbReference>
<evidence type="ECO:0000256" key="6">
    <source>
        <dbReference type="ARBA" id="ARBA00023033"/>
    </source>
</evidence>
<feature type="binding site" description="axial binding residue" evidence="7">
    <location>
        <position position="376"/>
    </location>
    <ligand>
        <name>heme</name>
        <dbReference type="ChEBI" id="CHEBI:30413"/>
    </ligand>
    <ligandPart>
        <name>Fe</name>
        <dbReference type="ChEBI" id="CHEBI:18248"/>
    </ligandPart>
</feature>
<dbReference type="GO" id="GO:0005506">
    <property type="term" value="F:iron ion binding"/>
    <property type="evidence" value="ECO:0007669"/>
    <property type="project" value="InterPro"/>
</dbReference>
<organism evidence="9 10">
    <name type="scientific">Paractinoplanes rishiriensis</name>
    <dbReference type="NCBI Taxonomy" id="1050105"/>
    <lineage>
        <taxon>Bacteria</taxon>
        <taxon>Bacillati</taxon>
        <taxon>Actinomycetota</taxon>
        <taxon>Actinomycetes</taxon>
        <taxon>Micromonosporales</taxon>
        <taxon>Micromonosporaceae</taxon>
        <taxon>Paractinoplanes</taxon>
    </lineage>
</organism>
<dbReference type="Pfam" id="PF00067">
    <property type="entry name" value="p450"/>
    <property type="match status" value="1"/>
</dbReference>
<evidence type="ECO:0000256" key="7">
    <source>
        <dbReference type="PIRSR" id="PIRSR602401-1"/>
    </source>
</evidence>
<keyword evidence="6 8" id="KW-0503">Monooxygenase</keyword>
<dbReference type="PANTHER" id="PTHR24291:SF50">
    <property type="entry name" value="BIFUNCTIONAL ALBAFLAVENONE MONOOXYGENASE_TERPENE SYNTHASE"/>
    <property type="match status" value="1"/>
</dbReference>